<dbReference type="PANTHER" id="PTHR11895:SF151">
    <property type="entry name" value="GLUTAMYL-TRNA(GLN) AMIDOTRANSFERASE SUBUNIT A"/>
    <property type="match status" value="1"/>
</dbReference>
<dbReference type="AlphaFoldDB" id="A0A8J3F437"/>
<accession>A0A8J3F437</accession>
<name>A0A8J3F437_9BURK</name>
<reference evidence="3" key="1">
    <citation type="journal article" date="2014" name="Int. J. Syst. Evol. Microbiol.">
        <title>Complete genome sequence of Corynebacterium casei LMG S-19264T (=DSM 44701T), isolated from a smear-ripened cheese.</title>
        <authorList>
            <consortium name="US DOE Joint Genome Institute (JGI-PGF)"/>
            <person name="Walter F."/>
            <person name="Albersmeier A."/>
            <person name="Kalinowski J."/>
            <person name="Ruckert C."/>
        </authorList>
    </citation>
    <scope>NUCLEOTIDE SEQUENCE</scope>
    <source>
        <strain evidence="3">CCM 7664</strain>
    </source>
</reference>
<keyword evidence="3" id="KW-0378">Hydrolase</keyword>
<dbReference type="PANTHER" id="PTHR11895">
    <property type="entry name" value="TRANSAMIDASE"/>
    <property type="match status" value="1"/>
</dbReference>
<dbReference type="SUPFAM" id="SSF75304">
    <property type="entry name" value="Amidase signature (AS) enzymes"/>
    <property type="match status" value="1"/>
</dbReference>
<dbReference type="InterPro" id="IPR036928">
    <property type="entry name" value="AS_sf"/>
</dbReference>
<dbReference type="InterPro" id="IPR000120">
    <property type="entry name" value="Amidase"/>
</dbReference>
<gene>
    <name evidence="3" type="ORF">GCM10011430_13110</name>
</gene>
<keyword evidence="4" id="KW-1185">Reference proteome</keyword>
<evidence type="ECO:0000313" key="4">
    <source>
        <dbReference type="Proteomes" id="UP000627205"/>
    </source>
</evidence>
<organism evidence="3 4">
    <name type="scientific">Oxalicibacterium solurbis</name>
    <dbReference type="NCBI Taxonomy" id="69280"/>
    <lineage>
        <taxon>Bacteria</taxon>
        <taxon>Pseudomonadati</taxon>
        <taxon>Pseudomonadota</taxon>
        <taxon>Betaproteobacteria</taxon>
        <taxon>Burkholderiales</taxon>
        <taxon>Oxalobacteraceae</taxon>
        <taxon>Oxalicibacterium</taxon>
    </lineage>
</organism>
<evidence type="ECO:0000313" key="3">
    <source>
        <dbReference type="EMBL" id="GGI54137.1"/>
    </source>
</evidence>
<dbReference type="Gene3D" id="3.90.1300.10">
    <property type="entry name" value="Amidase signature (AS) domain"/>
    <property type="match status" value="1"/>
</dbReference>
<dbReference type="GO" id="GO:0016787">
    <property type="term" value="F:hydrolase activity"/>
    <property type="evidence" value="ECO:0007669"/>
    <property type="project" value="UniProtKB-KW"/>
</dbReference>
<sequence>MARSETPNPVGNVRHNMQEKTETSKKAGGDLAALGVAAAAEAIRKGEMSSESYANALLQRARTHSDLNAFITIDESSVLQAARTADKARAAGATAPLLGIPIGIKDSYLTKGLRTTFGISNLKNYVPDHDAGSVKQIKDAGGIVFGKNNLVEMSYGLTGNNKAFGQVKNPHDQKHVTGGSSSGSGASVAARLVPASLGGDTIGSIRVPASLCGVVGFKPTTGRWPRDGVAPISHTLDTTGVFARSVDDCMLIDQVVTGEIKSDNSSQSDLKGVKLAYAPRQYLELVDPEVEAQFKDVIYRLREAGAEIIEVDLGKDFSSLALTTTWDIFFRETKEALEHFLLENKVPVTFDEIYSGLKPELKEAWGHFALPSGAGYISDQTYKNDLTVARAEIMRRYDKAFVAHGAQALLLPTTPTTAPLIDRQDKFFIAGQEVSYMALANNTIPASSVGLPGISIPIGLARSKLPIGLEIDGPLGQDRSLLSVARRVESVVGALSSPI</sequence>
<feature type="region of interest" description="Disordered" evidence="1">
    <location>
        <begin position="1"/>
        <end position="27"/>
    </location>
</feature>
<dbReference type="EMBL" id="BMDP01000002">
    <property type="protein sequence ID" value="GGI54137.1"/>
    <property type="molecule type" value="Genomic_DNA"/>
</dbReference>
<dbReference type="InterPro" id="IPR023631">
    <property type="entry name" value="Amidase_dom"/>
</dbReference>
<comment type="caution">
    <text evidence="3">The sequence shown here is derived from an EMBL/GenBank/DDBJ whole genome shotgun (WGS) entry which is preliminary data.</text>
</comment>
<proteinExistence type="predicted"/>
<dbReference type="Proteomes" id="UP000627205">
    <property type="component" value="Unassembled WGS sequence"/>
</dbReference>
<feature type="compositionally biased region" description="Basic and acidic residues" evidence="1">
    <location>
        <begin position="16"/>
        <end position="27"/>
    </location>
</feature>
<protein>
    <submittedName>
        <fullName evidence="3">Indoleacetamide hydrolase</fullName>
    </submittedName>
</protein>
<feature type="domain" description="Amidase" evidence="2">
    <location>
        <begin position="55"/>
        <end position="482"/>
    </location>
</feature>
<reference evidence="3" key="2">
    <citation type="submission" date="2020-09" db="EMBL/GenBank/DDBJ databases">
        <authorList>
            <person name="Sun Q."/>
            <person name="Sedlacek I."/>
        </authorList>
    </citation>
    <scope>NUCLEOTIDE SEQUENCE</scope>
    <source>
        <strain evidence="3">CCM 7664</strain>
    </source>
</reference>
<dbReference type="Pfam" id="PF01425">
    <property type="entry name" value="Amidase"/>
    <property type="match status" value="1"/>
</dbReference>
<evidence type="ECO:0000256" key="1">
    <source>
        <dbReference type="SAM" id="MobiDB-lite"/>
    </source>
</evidence>
<evidence type="ECO:0000259" key="2">
    <source>
        <dbReference type="Pfam" id="PF01425"/>
    </source>
</evidence>